<name>A0A6C0ERR5_9ZZZZ</name>
<sequence>MFNNEKNEATLPPSPKIDNTLANAKYKSIIPQTSSFNDLTYNAIDEILENEKQKNKSDPWNKLDKTVKIQKLHAFAEKYGKDNGLPVKEIKSLKQFFIGCLEKQKLQKTKDVVYDKEKKELISIPALHFNSESHNFTLKNMDAKRVSTIKSLTPKRISEKNKEDSNCL</sequence>
<accession>A0A6C0ERR5</accession>
<dbReference type="EMBL" id="MN738926">
    <property type="protein sequence ID" value="QHT31876.1"/>
    <property type="molecule type" value="Genomic_DNA"/>
</dbReference>
<protein>
    <submittedName>
        <fullName evidence="1">Uncharacterized protein</fullName>
    </submittedName>
</protein>
<evidence type="ECO:0000313" key="1">
    <source>
        <dbReference type="EMBL" id="QHT31876.1"/>
    </source>
</evidence>
<proteinExistence type="predicted"/>
<organism evidence="1">
    <name type="scientific">viral metagenome</name>
    <dbReference type="NCBI Taxonomy" id="1070528"/>
    <lineage>
        <taxon>unclassified sequences</taxon>
        <taxon>metagenomes</taxon>
        <taxon>organismal metagenomes</taxon>
    </lineage>
</organism>
<dbReference type="AlphaFoldDB" id="A0A6C0ERR5"/>
<reference evidence="1" key="1">
    <citation type="journal article" date="2020" name="Nature">
        <title>Giant virus diversity and host interactions through global metagenomics.</title>
        <authorList>
            <person name="Schulz F."/>
            <person name="Roux S."/>
            <person name="Paez-Espino D."/>
            <person name="Jungbluth S."/>
            <person name="Walsh D.A."/>
            <person name="Denef V.J."/>
            <person name="McMahon K.D."/>
            <person name="Konstantinidis K.T."/>
            <person name="Eloe-Fadrosh E.A."/>
            <person name="Kyrpides N.C."/>
            <person name="Woyke T."/>
        </authorList>
    </citation>
    <scope>NUCLEOTIDE SEQUENCE</scope>
    <source>
        <strain evidence="1">GVMAG-M-3300009155-48</strain>
    </source>
</reference>